<dbReference type="GO" id="GO:0046872">
    <property type="term" value="F:metal ion binding"/>
    <property type="evidence" value="ECO:0007669"/>
    <property type="project" value="UniProtKB-KW"/>
</dbReference>
<evidence type="ECO:0000256" key="1">
    <source>
        <dbReference type="ARBA" id="ARBA00001947"/>
    </source>
</evidence>
<feature type="compositionally biased region" description="Polar residues" evidence="12">
    <location>
        <begin position="699"/>
        <end position="736"/>
    </location>
</feature>
<name>A0A176WKD3_MARPO</name>
<gene>
    <name evidence="15" type="ORF">AXG93_786s1000</name>
</gene>
<dbReference type="InterPro" id="IPR032632">
    <property type="entry name" value="Peptidase_M16_M"/>
</dbReference>
<dbReference type="InterPro" id="IPR054734">
    <property type="entry name" value="PqqF-like_C_4"/>
</dbReference>
<comment type="cofactor">
    <cofactor evidence="1">
        <name>Zn(2+)</name>
        <dbReference type="ChEBI" id="CHEBI:29105"/>
    </cofactor>
</comment>
<evidence type="ECO:0000256" key="6">
    <source>
        <dbReference type="ARBA" id="ARBA00022707"/>
    </source>
</evidence>
<keyword evidence="16" id="KW-1185">Reference proteome</keyword>
<dbReference type="SUPFAM" id="SSF63411">
    <property type="entry name" value="LuxS/MPP-like metallohydrolase"/>
    <property type="match status" value="2"/>
</dbReference>
<evidence type="ECO:0000256" key="10">
    <source>
        <dbReference type="ARBA" id="ARBA00023049"/>
    </source>
</evidence>
<dbReference type="EMBL" id="LVLJ01000728">
    <property type="protein sequence ID" value="OAE32802.1"/>
    <property type="molecule type" value="Genomic_DNA"/>
</dbReference>
<evidence type="ECO:0000259" key="13">
    <source>
        <dbReference type="Pfam" id="PF16187"/>
    </source>
</evidence>
<dbReference type="GO" id="GO:0008237">
    <property type="term" value="F:metallopeptidase activity"/>
    <property type="evidence" value="ECO:0007669"/>
    <property type="project" value="UniProtKB-KW"/>
</dbReference>
<keyword evidence="7" id="KW-0479">Metal-binding</keyword>
<dbReference type="PANTHER" id="PTHR12895">
    <property type="entry name" value="DYMECLIN"/>
    <property type="match status" value="1"/>
</dbReference>
<keyword evidence="5" id="KW-0645">Protease</keyword>
<keyword evidence="6" id="KW-0519">Myristate</keyword>
<comment type="caution">
    <text evidence="15">The sequence shown here is derived from an EMBL/GenBank/DDBJ whole genome shotgun (WGS) entry which is preliminary data.</text>
</comment>
<organism evidence="15 16">
    <name type="scientific">Marchantia polymorpha subsp. ruderalis</name>
    <dbReference type="NCBI Taxonomy" id="1480154"/>
    <lineage>
        <taxon>Eukaryota</taxon>
        <taxon>Viridiplantae</taxon>
        <taxon>Streptophyta</taxon>
        <taxon>Embryophyta</taxon>
        <taxon>Marchantiophyta</taxon>
        <taxon>Marchantiopsida</taxon>
        <taxon>Marchantiidae</taxon>
        <taxon>Marchantiales</taxon>
        <taxon>Marchantiaceae</taxon>
        <taxon>Marchantia</taxon>
    </lineage>
</organism>
<dbReference type="Proteomes" id="UP000077202">
    <property type="component" value="Unassembled WGS sequence"/>
</dbReference>
<dbReference type="GO" id="GO:0006508">
    <property type="term" value="P:proteolysis"/>
    <property type="evidence" value="ECO:0007669"/>
    <property type="project" value="UniProtKB-KW"/>
</dbReference>
<dbReference type="Pfam" id="PF09742">
    <property type="entry name" value="Dymeclin"/>
    <property type="match status" value="1"/>
</dbReference>
<evidence type="ECO:0000313" key="15">
    <source>
        <dbReference type="EMBL" id="OAE32802.1"/>
    </source>
</evidence>
<evidence type="ECO:0000256" key="4">
    <source>
        <dbReference type="ARBA" id="ARBA00015736"/>
    </source>
</evidence>
<dbReference type="FunFam" id="3.30.830.10:FF:000028">
    <property type="entry name" value="Insulin-degrading enzyme-like 1 peroxisomal"/>
    <property type="match status" value="1"/>
</dbReference>
<feature type="domain" description="Coenzyme PQQ synthesis protein F-like C-terminal lobe" evidence="14">
    <location>
        <begin position="1103"/>
        <end position="1199"/>
    </location>
</feature>
<dbReference type="InterPro" id="IPR011249">
    <property type="entry name" value="Metalloenz_LuxS/M16"/>
</dbReference>
<evidence type="ECO:0000256" key="5">
    <source>
        <dbReference type="ARBA" id="ARBA00022670"/>
    </source>
</evidence>
<comment type="similarity">
    <text evidence="2">Belongs to the peptidase M16 family.</text>
</comment>
<evidence type="ECO:0000256" key="8">
    <source>
        <dbReference type="ARBA" id="ARBA00022801"/>
    </source>
</evidence>
<keyword evidence="10" id="KW-0482">Metalloprotease</keyword>
<keyword evidence="9" id="KW-0862">Zinc</keyword>
<keyword evidence="11" id="KW-0449">Lipoprotein</keyword>
<keyword evidence="8" id="KW-0378">Hydrolase</keyword>
<sequence length="1326" mass="149892">MGVTPSKPGEGSALQRTPELYLGTLVGPSVFPLGAPFWDGLLTVPLEYPWGQERVEAACQCLARNDRVTGHLAKLLIHMVWTIQEVPTSPGVPIKAINATRFARIFLKYFIEMFNADVVDHLLLSELHEHATQIHKPDQNVIELVIRTLLEFVGTADVNVRTYSLHLEVVNLLLVMMSTQLHTGYIGAPKILHPFLEPALTQGIDLVGPFVRKLLVSFITKLPVPSGSAMYLAYNQGGILERMTVVAASVLSTSYTNLVKGKGEVSKSPLADNSLLLLLVLVHNIKVVYAEENGEKTDADSGAIDELLPSSNATGVNPFRDALETLRDTSFYPALLNSEQVDADDLELVDAQITSALKIPYGALFERLSATVADERSTLLLYSLVHGNATFLEYMLVRVDLDTLLVPVLEVLYNASRCNSNQIYMLLIVLLILSQDASFNACIHKLMLPGVPWYKERLLPRTSLGSLMVVILIRIVKENLSKLRDVYLHTNCLATLANMAPHCHQLNSYASQCLVSLFDMLARKYTRLSETHAHGTTICISEGDHVSSEIPEEVPTELHIYTDFLRIVLEVINSILTYALPRNPEVVYALLHRQELFQPYREHPSFQELVANVDTVVEFFSVPLKSIDGHCSVERVLDAIVNHTRLWRGEAMHTFPQLRFTYEEEMHSEDFFTPYVWQLVVAHSGIAWDLDSIDLQRGPSGTYNNGPNNGSDQPPESIDPSSPTSLQRNQTLSGTAPASWKPVTRMGEPGRSTQTNGKAIMEKFAICKDLESLLVTGLLEHNKRTCSFVMVTKSREKKWQSADVDPRLHLPNPNLLIPTDFSLINDADSKVQFPFVLKKSDMYRLWYKADSRFGTPKACIQMHFNCPESNYSPEASILTRIFTKMLVDYLNAYAYYAEVAGLSYKILVTVHGFQVSVSGYNHKLIVLTKKIMEMIVNFEVKEDRFKVMKEMVMKDCVNFRFQQPYQQALYNCSLLLEHRRWHVNEYIEVLPDLTAEDLRQMFPRILSRIFVECFVAGNITSKEAELLIEHVETTLKSGPTVNAKPPFSSQLMEQRIVRLEDGSDFIYASQGLNPQDENSALQLYLQVGQEETNMNILVELLVLTIKEGVFHQLRTVEQLGYLVFVATKNDFGVRGIQFLIQSTVKDPGALEDRVEAFLERYADTLEKMPQEDFKRHVDALIEMKLEKYKNLWEESSFYWREISDGTLNFDRPEVEVAALRKLEKEGLVDFFKSFVQRNAPYRRKLSLQVYGSQHLEELRSVVEAGRDSCPVESKYLLTKEGKVLKGKDGEEVGAKSRGRLIDNISTFKRAQSLYSSLKGGLHPEYK</sequence>
<comment type="similarity">
    <text evidence="3">Belongs to the dymeclin family.</text>
</comment>
<evidence type="ECO:0000256" key="2">
    <source>
        <dbReference type="ARBA" id="ARBA00007261"/>
    </source>
</evidence>
<evidence type="ECO:0000256" key="12">
    <source>
        <dbReference type="SAM" id="MobiDB-lite"/>
    </source>
</evidence>
<evidence type="ECO:0000256" key="11">
    <source>
        <dbReference type="ARBA" id="ARBA00023288"/>
    </source>
</evidence>
<evidence type="ECO:0000256" key="3">
    <source>
        <dbReference type="ARBA" id="ARBA00010603"/>
    </source>
</evidence>
<evidence type="ECO:0000256" key="9">
    <source>
        <dbReference type="ARBA" id="ARBA00022833"/>
    </source>
</evidence>
<dbReference type="FunFam" id="3.30.830.10:FF:000003">
    <property type="entry name" value="Insulin-degrading enzyme"/>
    <property type="match status" value="1"/>
</dbReference>
<feature type="domain" description="Peptidase M16 middle/third" evidence="13">
    <location>
        <begin position="791"/>
        <end position="988"/>
    </location>
</feature>
<proteinExistence type="inferred from homology"/>
<accession>A0A176WKD3</accession>
<dbReference type="GO" id="GO:0007030">
    <property type="term" value="P:Golgi organization"/>
    <property type="evidence" value="ECO:0007669"/>
    <property type="project" value="TreeGrafter"/>
</dbReference>
<feature type="region of interest" description="Disordered" evidence="12">
    <location>
        <begin position="698"/>
        <end position="755"/>
    </location>
</feature>
<dbReference type="Gene3D" id="3.30.830.10">
    <property type="entry name" value="Metalloenzyme, LuxS/M16 peptidase-like"/>
    <property type="match status" value="2"/>
</dbReference>
<evidence type="ECO:0000259" key="14">
    <source>
        <dbReference type="Pfam" id="PF22456"/>
    </source>
</evidence>
<dbReference type="GO" id="GO:0005794">
    <property type="term" value="C:Golgi apparatus"/>
    <property type="evidence" value="ECO:0007669"/>
    <property type="project" value="TreeGrafter"/>
</dbReference>
<dbReference type="InterPro" id="IPR019142">
    <property type="entry name" value="Dymeclin"/>
</dbReference>
<evidence type="ECO:0000313" key="16">
    <source>
        <dbReference type="Proteomes" id="UP000077202"/>
    </source>
</evidence>
<dbReference type="Pfam" id="PF22456">
    <property type="entry name" value="PqqF-like_C_4"/>
    <property type="match status" value="1"/>
</dbReference>
<dbReference type="Pfam" id="PF16187">
    <property type="entry name" value="Peptidase_M16_M"/>
    <property type="match status" value="1"/>
</dbReference>
<evidence type="ECO:0000256" key="7">
    <source>
        <dbReference type="ARBA" id="ARBA00022723"/>
    </source>
</evidence>
<dbReference type="PANTHER" id="PTHR12895:SF9">
    <property type="entry name" value="DYMECLIN"/>
    <property type="match status" value="1"/>
</dbReference>
<reference evidence="15" key="1">
    <citation type="submission" date="2016-03" db="EMBL/GenBank/DDBJ databases">
        <title>Mechanisms controlling the formation of the plant cell surface in tip-growing cells are functionally conserved among land plants.</title>
        <authorList>
            <person name="Honkanen S."/>
            <person name="Jones V.A."/>
            <person name="Morieri G."/>
            <person name="Champion C."/>
            <person name="Hetherington A.J."/>
            <person name="Kelly S."/>
            <person name="Saint-Marcoux D."/>
            <person name="Proust H."/>
            <person name="Prescott H."/>
            <person name="Dolan L."/>
        </authorList>
    </citation>
    <scope>NUCLEOTIDE SEQUENCE [LARGE SCALE GENOMIC DNA]</scope>
    <source>
        <tissue evidence="15">Whole gametophyte</tissue>
    </source>
</reference>
<protein>
    <recommendedName>
        <fullName evidence="4">Dymeclin</fullName>
    </recommendedName>
</protein>